<dbReference type="Pfam" id="PF13412">
    <property type="entry name" value="HTH_24"/>
    <property type="match status" value="1"/>
</dbReference>
<evidence type="ECO:0000313" key="3">
    <source>
        <dbReference type="Proteomes" id="UP000600363"/>
    </source>
</evidence>
<dbReference type="SMART" id="SM00419">
    <property type="entry name" value="HTH_CRP"/>
    <property type="match status" value="1"/>
</dbReference>
<evidence type="ECO:0000259" key="1">
    <source>
        <dbReference type="SMART" id="SM00419"/>
    </source>
</evidence>
<dbReference type="InterPro" id="IPR036388">
    <property type="entry name" value="WH-like_DNA-bd_sf"/>
</dbReference>
<dbReference type="AlphaFoldDB" id="A0A832RXU7"/>
<name>A0A832RXU7_9EURY</name>
<proteinExistence type="predicted"/>
<gene>
    <name evidence="2" type="ORF">HA299_04530</name>
</gene>
<dbReference type="GO" id="GO:0006355">
    <property type="term" value="P:regulation of DNA-templated transcription"/>
    <property type="evidence" value="ECO:0007669"/>
    <property type="project" value="InterPro"/>
</dbReference>
<dbReference type="PANTHER" id="PTHR43704:SF2">
    <property type="entry name" value="HTH CRP-TYPE DOMAIN-CONTAINING PROTEIN"/>
    <property type="match status" value="1"/>
</dbReference>
<dbReference type="Pfam" id="PF25211">
    <property type="entry name" value="DUF7839"/>
    <property type="match status" value="1"/>
</dbReference>
<dbReference type="Proteomes" id="UP000600363">
    <property type="component" value="Unassembled WGS sequence"/>
</dbReference>
<reference evidence="2" key="1">
    <citation type="journal article" date="2020" name="bioRxiv">
        <title>A rank-normalized archaeal taxonomy based on genome phylogeny resolves widespread incomplete and uneven classifications.</title>
        <authorList>
            <person name="Rinke C."/>
            <person name="Chuvochina M."/>
            <person name="Mussig A.J."/>
            <person name="Chaumeil P.-A."/>
            <person name="Waite D.W."/>
            <person name="Whitman W.B."/>
            <person name="Parks D.H."/>
            <person name="Hugenholtz P."/>
        </authorList>
    </citation>
    <scope>NUCLEOTIDE SEQUENCE</scope>
    <source>
        <strain evidence="2">UBA12518</strain>
    </source>
</reference>
<feature type="domain" description="HTH crp-type" evidence="1">
    <location>
        <begin position="19"/>
        <end position="68"/>
    </location>
</feature>
<dbReference type="PANTHER" id="PTHR43704">
    <property type="entry name" value="BSR5907 PROTEIN"/>
    <property type="match status" value="1"/>
</dbReference>
<dbReference type="RefSeq" id="WP_042686570.1">
    <property type="nucleotide sequence ID" value="NZ_DUIH01000014.1"/>
</dbReference>
<dbReference type="InterPro" id="IPR057161">
    <property type="entry name" value="DUF7839"/>
</dbReference>
<dbReference type="PIRSF" id="PIRSF004955">
    <property type="entry name" value="HTH_arch"/>
    <property type="match status" value="1"/>
</dbReference>
<dbReference type="Gene3D" id="1.10.10.10">
    <property type="entry name" value="Winged helix-like DNA-binding domain superfamily/Winged helix DNA-binding domain"/>
    <property type="match status" value="1"/>
</dbReference>
<dbReference type="InterPro" id="IPR036390">
    <property type="entry name" value="WH_DNA-bd_sf"/>
</dbReference>
<dbReference type="SUPFAM" id="SSF46785">
    <property type="entry name" value="Winged helix' DNA-binding domain"/>
    <property type="match status" value="1"/>
</dbReference>
<sequence length="263" mass="28866">MVEILQSKKESTKFQILVEIAANQPNVRQREIAEKIGVTPQAVSEYIKELVEEGLVLTDGRVRYSVTKEGVEWIQESAYALKRYALHVIEDVISHAAVWSALAETDLSKGEKVSLYMRDGLLIAKPYDEGIPASGEAFSDAKAGEDVGVTSLKGMIELTVKPVVVCRVPRVEHGGSRRIDLERLRTMAERADFVCVMGVEALVSLRKVGVEPDVMFGAKEAAVEAAYHGEAVLVVALTNEVPTLLTKLESEGLKYELVDILVE</sequence>
<dbReference type="GO" id="GO:0003677">
    <property type="term" value="F:DNA binding"/>
    <property type="evidence" value="ECO:0007669"/>
    <property type="project" value="InterPro"/>
</dbReference>
<protein>
    <submittedName>
        <fullName evidence="2">Winged helix-turn-helix transcriptional regulator</fullName>
    </submittedName>
</protein>
<organism evidence="2 3">
    <name type="scientific">Methermicoccus shengliensis</name>
    <dbReference type="NCBI Taxonomy" id="660064"/>
    <lineage>
        <taxon>Archaea</taxon>
        <taxon>Methanobacteriati</taxon>
        <taxon>Methanobacteriota</taxon>
        <taxon>Stenosarchaea group</taxon>
        <taxon>Methanomicrobia</taxon>
        <taxon>Methanosarcinales</taxon>
        <taxon>Methermicoccaceae</taxon>
        <taxon>Methermicoccus</taxon>
    </lineage>
</organism>
<evidence type="ECO:0000313" key="2">
    <source>
        <dbReference type="EMBL" id="HIH69869.1"/>
    </source>
</evidence>
<dbReference type="InterPro" id="IPR012318">
    <property type="entry name" value="HTH_CRP"/>
</dbReference>
<comment type="caution">
    <text evidence="2">The sequence shown here is derived from an EMBL/GenBank/DDBJ whole genome shotgun (WGS) entry which is preliminary data.</text>
</comment>
<dbReference type="CDD" id="cd00092">
    <property type="entry name" value="HTH_CRP"/>
    <property type="match status" value="1"/>
</dbReference>
<dbReference type="EMBL" id="DUIH01000014">
    <property type="protein sequence ID" value="HIH69869.1"/>
    <property type="molecule type" value="Genomic_DNA"/>
</dbReference>
<accession>A0A832RXU7</accession>
<dbReference type="InterPro" id="IPR012015">
    <property type="entry name" value="UCP_HTH_arc"/>
</dbReference>